<dbReference type="Proteomes" id="UP000763557">
    <property type="component" value="Unassembled WGS sequence"/>
</dbReference>
<evidence type="ECO:0000313" key="6">
    <source>
        <dbReference type="EMBL" id="NRN65702.1"/>
    </source>
</evidence>
<evidence type="ECO:0000256" key="2">
    <source>
        <dbReference type="ARBA" id="ARBA00023125"/>
    </source>
</evidence>
<evidence type="ECO:0000256" key="3">
    <source>
        <dbReference type="ARBA" id="ARBA00023163"/>
    </source>
</evidence>
<dbReference type="Pfam" id="PF00440">
    <property type="entry name" value="TetR_N"/>
    <property type="match status" value="1"/>
</dbReference>
<reference evidence="6 7" key="1">
    <citation type="submission" date="2020-01" db="EMBL/GenBank/DDBJ databases">
        <title>Kibdelosporangium persica a novel Actinomycetes from a hot desert in Iran.</title>
        <authorList>
            <person name="Safaei N."/>
            <person name="Zaburannyi N."/>
            <person name="Mueller R."/>
            <person name="Wink J."/>
        </authorList>
    </citation>
    <scope>NUCLEOTIDE SEQUENCE [LARGE SCALE GENOMIC DNA]</scope>
    <source>
        <strain evidence="6 7">4NS15</strain>
    </source>
</reference>
<organism evidence="6 7">
    <name type="scientific">Kibdelosporangium persicum</name>
    <dbReference type="NCBI Taxonomy" id="2698649"/>
    <lineage>
        <taxon>Bacteria</taxon>
        <taxon>Bacillati</taxon>
        <taxon>Actinomycetota</taxon>
        <taxon>Actinomycetes</taxon>
        <taxon>Pseudonocardiales</taxon>
        <taxon>Pseudonocardiaceae</taxon>
        <taxon>Kibdelosporangium</taxon>
    </lineage>
</organism>
<evidence type="ECO:0000259" key="5">
    <source>
        <dbReference type="PROSITE" id="PS50977"/>
    </source>
</evidence>
<evidence type="ECO:0000256" key="1">
    <source>
        <dbReference type="ARBA" id="ARBA00023015"/>
    </source>
</evidence>
<keyword evidence="2 4" id="KW-0238">DNA-binding</keyword>
<proteinExistence type="predicted"/>
<keyword evidence="7" id="KW-1185">Reference proteome</keyword>
<evidence type="ECO:0000313" key="7">
    <source>
        <dbReference type="Proteomes" id="UP000763557"/>
    </source>
</evidence>
<keyword evidence="1" id="KW-0805">Transcription regulation</keyword>
<accession>A0ABX2F456</accession>
<name>A0ABX2F456_9PSEU</name>
<dbReference type="InterPro" id="IPR009057">
    <property type="entry name" value="Homeodomain-like_sf"/>
</dbReference>
<dbReference type="PANTHER" id="PTHR30055">
    <property type="entry name" value="HTH-TYPE TRANSCRIPTIONAL REGULATOR RUTR"/>
    <property type="match status" value="1"/>
</dbReference>
<dbReference type="PANTHER" id="PTHR30055:SF234">
    <property type="entry name" value="HTH-TYPE TRANSCRIPTIONAL REGULATOR BETI"/>
    <property type="match status" value="1"/>
</dbReference>
<feature type="DNA-binding region" description="H-T-H motif" evidence="4">
    <location>
        <begin position="25"/>
        <end position="44"/>
    </location>
</feature>
<feature type="domain" description="HTH tetR-type" evidence="5">
    <location>
        <begin position="2"/>
        <end position="62"/>
    </location>
</feature>
<protein>
    <submittedName>
        <fullName evidence="6">HTH-type transcriptional regulator MtrR</fullName>
    </submittedName>
</protein>
<keyword evidence="3" id="KW-0804">Transcription</keyword>
<dbReference type="SUPFAM" id="SSF46689">
    <property type="entry name" value="Homeodomain-like"/>
    <property type="match status" value="1"/>
</dbReference>
<sequence>MADTKQRILDVARQLFIEQGVQRTSLRQIADRLGISKPALYYHFTSREDLLRSIVQPVIDGGEEFLRRQESRTEVDHRAVLEDYFDFHYAHRKDIILFVQELNTLHMLGLIETVMAWRRRIAVLLIGPRPTLAESVRATVALGGLQDCTIEYADVPQEELRKVSVDAAWAALGFEKTPADENRSGQSVV</sequence>
<gene>
    <name evidence="6" type="ORF">GC106_29130</name>
</gene>
<dbReference type="Gene3D" id="1.10.357.10">
    <property type="entry name" value="Tetracycline Repressor, domain 2"/>
    <property type="match status" value="1"/>
</dbReference>
<dbReference type="PROSITE" id="PS50977">
    <property type="entry name" value="HTH_TETR_2"/>
    <property type="match status" value="1"/>
</dbReference>
<dbReference type="EMBL" id="JAAATY010000007">
    <property type="protein sequence ID" value="NRN65702.1"/>
    <property type="molecule type" value="Genomic_DNA"/>
</dbReference>
<dbReference type="InterPro" id="IPR050109">
    <property type="entry name" value="HTH-type_TetR-like_transc_reg"/>
</dbReference>
<dbReference type="RefSeq" id="WP_173130233.1">
    <property type="nucleotide sequence ID" value="NZ_CBCSGW010000004.1"/>
</dbReference>
<dbReference type="PRINTS" id="PR00455">
    <property type="entry name" value="HTHTETR"/>
</dbReference>
<evidence type="ECO:0000256" key="4">
    <source>
        <dbReference type="PROSITE-ProRule" id="PRU00335"/>
    </source>
</evidence>
<comment type="caution">
    <text evidence="6">The sequence shown here is derived from an EMBL/GenBank/DDBJ whole genome shotgun (WGS) entry which is preliminary data.</text>
</comment>
<dbReference type="InterPro" id="IPR001647">
    <property type="entry name" value="HTH_TetR"/>
</dbReference>